<dbReference type="Proteomes" id="UP000789390">
    <property type="component" value="Unassembled WGS sequence"/>
</dbReference>
<organism evidence="3 4">
    <name type="scientific">Daphnia galeata</name>
    <dbReference type="NCBI Taxonomy" id="27404"/>
    <lineage>
        <taxon>Eukaryota</taxon>
        <taxon>Metazoa</taxon>
        <taxon>Ecdysozoa</taxon>
        <taxon>Arthropoda</taxon>
        <taxon>Crustacea</taxon>
        <taxon>Branchiopoda</taxon>
        <taxon>Diplostraca</taxon>
        <taxon>Cladocera</taxon>
        <taxon>Anomopoda</taxon>
        <taxon>Daphniidae</taxon>
        <taxon>Daphnia</taxon>
    </lineage>
</organism>
<dbReference type="Pfam" id="PF16033">
    <property type="entry name" value="DUF4789"/>
    <property type="match status" value="1"/>
</dbReference>
<name>A0A8J2S1K9_9CRUS</name>
<feature type="domain" description="DUF4789" evidence="2">
    <location>
        <begin position="320"/>
        <end position="424"/>
    </location>
</feature>
<accession>A0A8J2S1K9</accession>
<gene>
    <name evidence="3" type="ORF">DGAL_LOCUS10962</name>
</gene>
<evidence type="ECO:0000313" key="3">
    <source>
        <dbReference type="EMBL" id="CAH0107642.1"/>
    </source>
</evidence>
<keyword evidence="4" id="KW-1185">Reference proteome</keyword>
<evidence type="ECO:0000256" key="1">
    <source>
        <dbReference type="SAM" id="SignalP"/>
    </source>
</evidence>
<proteinExistence type="predicted"/>
<dbReference type="InterPro" id="IPR031993">
    <property type="entry name" value="DUF4789"/>
</dbReference>
<evidence type="ECO:0000259" key="2">
    <source>
        <dbReference type="Pfam" id="PF16033"/>
    </source>
</evidence>
<protein>
    <recommendedName>
        <fullName evidence="2">DUF4789 domain-containing protein</fullName>
    </recommendedName>
</protein>
<evidence type="ECO:0000313" key="4">
    <source>
        <dbReference type="Proteomes" id="UP000789390"/>
    </source>
</evidence>
<dbReference type="OrthoDB" id="6347202at2759"/>
<sequence length="593" mass="66339">MVDRKGLLVFLLFSIPILAASEYQKYGSDHNLIGLFQSLFKITYRSWLQLLDKTQWMPKKAIEINSEKTALVGQKRINNLLLTSVTVEGSIVPNEDLQLPHFVPFLQESRQVNNSICTCLPTPDCEITCTSLEIRCKRTCTHLTVFTAAYYRKRHQGLILSTSVKIYDNNCDTLSSACIATTKAAVAVAIAAVVAIAVAVPASLQFSQNDQFIPTEEIGQQVSQFLNYSRFIDKLTPVNRLTFPVRGIDFPGDSCGDNSVQFSDGNCYPVLKRGNCRNPQHWVTVDPITLQGRCTPRLCGRERVFVGRDGLCHDINDPYECQGGRRLYYTAYGDPICDCPVGQYPFPNSKDDCIPLFSKEYVFMFAHLCLKGPCREGNVVAISPKGGLGCTPTECQSIDGEDKSLQLVPTENGVCYALGSRGPCSSASQLLGYDIFKRRSQCVNLEDPSSSYFVSPREKEMLDSIYNQLYPEYDDYRISLMYQSLEERNDKGQRRQGANTAGIFQFPSSSLEILLQPCRTGARQGMNFKCTNPLVSDLRTRVTMQAVRPAFRCPLNRTLQATGKCVNDNRFASCGPSFQFNFATGQCRSIFKR</sequence>
<dbReference type="PANTHER" id="PTHR21177">
    <property type="entry name" value="IP06524P-RELATED"/>
    <property type="match status" value="1"/>
</dbReference>
<dbReference type="PANTHER" id="PTHR21177:SF7">
    <property type="entry name" value="GH11627P"/>
    <property type="match status" value="1"/>
</dbReference>
<keyword evidence="1" id="KW-0732">Signal</keyword>
<dbReference type="AlphaFoldDB" id="A0A8J2S1K9"/>
<reference evidence="3" key="1">
    <citation type="submission" date="2021-11" db="EMBL/GenBank/DDBJ databases">
        <authorList>
            <person name="Schell T."/>
        </authorList>
    </citation>
    <scope>NUCLEOTIDE SEQUENCE</scope>
    <source>
        <strain evidence="3">M5</strain>
    </source>
</reference>
<feature type="chain" id="PRO_5035153248" description="DUF4789 domain-containing protein" evidence="1">
    <location>
        <begin position="20"/>
        <end position="593"/>
    </location>
</feature>
<comment type="caution">
    <text evidence="3">The sequence shown here is derived from an EMBL/GenBank/DDBJ whole genome shotgun (WGS) entry which is preliminary data.</text>
</comment>
<dbReference type="EMBL" id="CAKKLH010000277">
    <property type="protein sequence ID" value="CAH0107642.1"/>
    <property type="molecule type" value="Genomic_DNA"/>
</dbReference>
<feature type="signal peptide" evidence="1">
    <location>
        <begin position="1"/>
        <end position="19"/>
    </location>
</feature>